<dbReference type="SUPFAM" id="SSF53686">
    <property type="entry name" value="Tryptophan synthase beta subunit-like PLP-dependent enzymes"/>
    <property type="match status" value="1"/>
</dbReference>
<dbReference type="InterPro" id="IPR036052">
    <property type="entry name" value="TrpB-like_PALP_sf"/>
</dbReference>
<dbReference type="AlphaFoldDB" id="A0A7S3QY48"/>
<feature type="domain" description="Tryptophan synthase beta chain-like PALP" evidence="12">
    <location>
        <begin position="59"/>
        <end position="362"/>
    </location>
</feature>
<keyword evidence="5" id="KW-0812">Transmembrane</keyword>
<evidence type="ECO:0000256" key="5">
    <source>
        <dbReference type="ARBA" id="ARBA00022692"/>
    </source>
</evidence>
<dbReference type="GO" id="GO:0005741">
    <property type="term" value="C:mitochondrial outer membrane"/>
    <property type="evidence" value="ECO:0007669"/>
    <property type="project" value="UniProtKB-SubCell"/>
</dbReference>
<proteinExistence type="predicted"/>
<gene>
    <name evidence="13" type="ORF">DTER00134_LOCUS12099</name>
</gene>
<organism evidence="13">
    <name type="scientific">Dunaliella tertiolecta</name>
    <name type="common">Green alga</name>
    <dbReference type="NCBI Taxonomy" id="3047"/>
    <lineage>
        <taxon>Eukaryota</taxon>
        <taxon>Viridiplantae</taxon>
        <taxon>Chlorophyta</taxon>
        <taxon>core chlorophytes</taxon>
        <taxon>Chlorophyceae</taxon>
        <taxon>CS clade</taxon>
        <taxon>Chlamydomonadales</taxon>
        <taxon>Dunaliellaceae</taxon>
        <taxon>Dunaliella</taxon>
    </lineage>
</organism>
<dbReference type="EC" id="2.5.1.47" evidence="3"/>
<protein>
    <recommendedName>
        <fullName evidence="3">cysteine synthase</fullName>
        <ecNumber evidence="3">2.5.1.47</ecNumber>
    </recommendedName>
    <alternativeName>
        <fullName evidence="11">Cysteine synthase-like protein</fullName>
    </alternativeName>
</protein>
<dbReference type="FunFam" id="3.40.50.1100:FF:000096">
    <property type="entry name" value="Related to cysteine synthase"/>
    <property type="match status" value="1"/>
</dbReference>
<evidence type="ECO:0000256" key="1">
    <source>
        <dbReference type="ARBA" id="ARBA00001933"/>
    </source>
</evidence>
<dbReference type="CDD" id="cd01561">
    <property type="entry name" value="CBS_like"/>
    <property type="match status" value="1"/>
</dbReference>
<dbReference type="PROSITE" id="PS00901">
    <property type="entry name" value="CYS_SYNTHASE"/>
    <property type="match status" value="1"/>
</dbReference>
<evidence type="ECO:0000256" key="8">
    <source>
        <dbReference type="ARBA" id="ARBA00023128"/>
    </source>
</evidence>
<evidence type="ECO:0000256" key="10">
    <source>
        <dbReference type="ARBA" id="ARBA00047931"/>
    </source>
</evidence>
<dbReference type="PANTHER" id="PTHR10314">
    <property type="entry name" value="CYSTATHIONINE BETA-SYNTHASE"/>
    <property type="match status" value="1"/>
</dbReference>
<dbReference type="Pfam" id="PF00291">
    <property type="entry name" value="PALP"/>
    <property type="match status" value="1"/>
</dbReference>
<evidence type="ECO:0000256" key="3">
    <source>
        <dbReference type="ARBA" id="ARBA00012681"/>
    </source>
</evidence>
<evidence type="ECO:0000313" key="13">
    <source>
        <dbReference type="EMBL" id="CAE0497026.1"/>
    </source>
</evidence>
<keyword evidence="4" id="KW-0808">Transferase</keyword>
<evidence type="ECO:0000256" key="6">
    <source>
        <dbReference type="ARBA" id="ARBA00022787"/>
    </source>
</evidence>
<dbReference type="InterPro" id="IPR001926">
    <property type="entry name" value="TrpB-like_PALP"/>
</dbReference>
<keyword evidence="7" id="KW-1133">Transmembrane helix</keyword>
<keyword evidence="9" id="KW-0472">Membrane</keyword>
<dbReference type="GO" id="GO:0004124">
    <property type="term" value="F:cysteine synthase activity"/>
    <property type="evidence" value="ECO:0007669"/>
    <property type="project" value="UniProtKB-EC"/>
</dbReference>
<comment type="cofactor">
    <cofactor evidence="1">
        <name>pyridoxal 5'-phosphate</name>
        <dbReference type="ChEBI" id="CHEBI:597326"/>
    </cofactor>
</comment>
<comment type="catalytic activity">
    <reaction evidence="10">
        <text>O-acetyl-L-serine + hydrogen sulfide = L-cysteine + acetate</text>
        <dbReference type="Rhea" id="RHEA:14829"/>
        <dbReference type="ChEBI" id="CHEBI:29919"/>
        <dbReference type="ChEBI" id="CHEBI:30089"/>
        <dbReference type="ChEBI" id="CHEBI:35235"/>
        <dbReference type="ChEBI" id="CHEBI:58340"/>
        <dbReference type="EC" id="2.5.1.47"/>
    </reaction>
</comment>
<evidence type="ECO:0000256" key="9">
    <source>
        <dbReference type="ARBA" id="ARBA00023136"/>
    </source>
</evidence>
<evidence type="ECO:0000256" key="2">
    <source>
        <dbReference type="ARBA" id="ARBA00004572"/>
    </source>
</evidence>
<evidence type="ECO:0000256" key="7">
    <source>
        <dbReference type="ARBA" id="ARBA00022989"/>
    </source>
</evidence>
<reference evidence="13" key="1">
    <citation type="submission" date="2021-01" db="EMBL/GenBank/DDBJ databases">
        <authorList>
            <person name="Corre E."/>
            <person name="Pelletier E."/>
            <person name="Niang G."/>
            <person name="Scheremetjew M."/>
            <person name="Finn R."/>
            <person name="Kale V."/>
            <person name="Holt S."/>
            <person name="Cochrane G."/>
            <person name="Meng A."/>
            <person name="Brown T."/>
            <person name="Cohen L."/>
        </authorList>
    </citation>
    <scope>NUCLEOTIDE SEQUENCE</scope>
    <source>
        <strain evidence="13">CCMP1320</strain>
    </source>
</reference>
<dbReference type="InterPro" id="IPR001216">
    <property type="entry name" value="P-phosphate_BS"/>
</dbReference>
<dbReference type="EMBL" id="HBIP01020365">
    <property type="protein sequence ID" value="CAE0497026.1"/>
    <property type="molecule type" value="Transcribed_RNA"/>
</dbReference>
<name>A0A7S3QY48_DUNTE</name>
<sequence>MRGSASFAWHATYLLTAAASGYLVLSYGHVLIPERWQDFVGRFASRRRRGRPSTYNSVLELIGNTPLVRIDSLSRETGCMVLGKAEFLNPGGSVKDRVALRIVQEAQQEGRLKPGGLITEGTAGSTGVSLAMVASANHCRCFIAMPDDAAREKVGILRAMGAEVQCVRPVSITHPDHHVNVACRRAAQEEGAIFADQFENAANFRAHLDTGREIWEQSGGKLHAFVSGAGTGGTIGGVSQYLKAKDPSIQIVLIDPPGSGLYNKVTRGVMYTREEAEGKRLRNPFDTITEGIGINRLTKNFARARVDRAFRGTDREAVEMAAYLLRNDGLFIGSSSAMNCVGAVKMARALGPGHIIATILCDGGARHLSKFHSSEYLAQHGLTPTAQGRGLDFVA</sequence>
<keyword evidence="6" id="KW-1000">Mitochondrion outer membrane</keyword>
<evidence type="ECO:0000256" key="4">
    <source>
        <dbReference type="ARBA" id="ARBA00022679"/>
    </source>
</evidence>
<keyword evidence="8" id="KW-0496">Mitochondrion</keyword>
<evidence type="ECO:0000259" key="12">
    <source>
        <dbReference type="Pfam" id="PF00291"/>
    </source>
</evidence>
<dbReference type="GO" id="GO:0006535">
    <property type="term" value="P:cysteine biosynthetic process from serine"/>
    <property type="evidence" value="ECO:0007669"/>
    <property type="project" value="InterPro"/>
</dbReference>
<comment type="subcellular location">
    <subcellularLocation>
        <location evidence="2">Mitochondrion outer membrane</location>
        <topology evidence="2">Single-pass membrane protein</topology>
    </subcellularLocation>
</comment>
<dbReference type="Gene3D" id="3.40.50.1100">
    <property type="match status" value="2"/>
</dbReference>
<accession>A0A7S3QY48</accession>
<dbReference type="InterPro" id="IPR050214">
    <property type="entry name" value="Cys_Synth/Cystath_Beta-Synth"/>
</dbReference>
<evidence type="ECO:0000256" key="11">
    <source>
        <dbReference type="ARBA" id="ARBA00078545"/>
    </source>
</evidence>